<sequence>MIKTGLLAVLQSLLCLSALGSPVTSAASAPTVDLGYAQYQGAVDTTTNTTSFLGIRYASPPIDDLRWAAPQPPPTLSGVQQATEQPNECYQAPTGNASTNPFITSSIGKRAVSESEDCLFLNVYTPGDTVTDAASGGLPVVVWIHGGGYIAGAASSFNGADLIMDSDHGVIVVLIQYRLGLFGFLSGEAVKESGALNAGLLDQNYALQWVQSQISTFGGDPSKVTIWGESAGAGSVLQHLVAHGGNTQPPLFRAAMTSSTFLPSQYNYNDRIPELLYSEVVAGTECGSSSDTLSCLRTADVNTLQTLNYNLNLAGYFGTFVFVPVVDGTFIVERPTVTITKGRLNGEMLLSVTNAHEGNIFVDQSITTDISDYVSTVFPDVQPWQAALATPLYRGLGTNVEQANYAMGESIFVCPTYYLLEAFGGKAWKGEFAIPPALHGNDVAYYFTSNGPAYDNSEFITAFSNGFMATAMSMNPNDKYNSSDITPAWNSWAVGHTEMMFNETEAGAPNVYAYSTDDALLERCLYWLSLSAYTAQ</sequence>
<dbReference type="InterPro" id="IPR029058">
    <property type="entry name" value="AB_hydrolase_fold"/>
</dbReference>
<evidence type="ECO:0000259" key="5">
    <source>
        <dbReference type="Pfam" id="PF00135"/>
    </source>
</evidence>
<reference evidence="6 7" key="1">
    <citation type="submission" date="2014-04" db="EMBL/GenBank/DDBJ databases">
        <title>Evolutionary Origins and Diversification of the Mycorrhizal Mutualists.</title>
        <authorList>
            <consortium name="DOE Joint Genome Institute"/>
            <consortium name="Mycorrhizal Genomics Consortium"/>
            <person name="Kohler A."/>
            <person name="Kuo A."/>
            <person name="Nagy L.G."/>
            <person name="Floudas D."/>
            <person name="Copeland A."/>
            <person name="Barry K.W."/>
            <person name="Cichocki N."/>
            <person name="Veneault-Fourrey C."/>
            <person name="LaButti K."/>
            <person name="Lindquist E.A."/>
            <person name="Lipzen A."/>
            <person name="Lundell T."/>
            <person name="Morin E."/>
            <person name="Murat C."/>
            <person name="Riley R."/>
            <person name="Ohm R."/>
            <person name="Sun H."/>
            <person name="Tunlid A."/>
            <person name="Henrissat B."/>
            <person name="Grigoriev I.V."/>
            <person name="Hibbett D.S."/>
            <person name="Martin F."/>
        </authorList>
    </citation>
    <scope>NUCLEOTIDE SEQUENCE [LARGE SCALE GENOMIC DNA]</scope>
    <source>
        <strain evidence="6 7">MD-312</strain>
    </source>
</reference>
<comment type="similarity">
    <text evidence="1 3">Belongs to the type-B carboxylesterase/lipase family.</text>
</comment>
<dbReference type="InterPro" id="IPR019819">
    <property type="entry name" value="Carboxylesterase_B_CS"/>
</dbReference>
<dbReference type="PROSITE" id="PS00122">
    <property type="entry name" value="CARBOXYLESTERASE_B_1"/>
    <property type="match status" value="1"/>
</dbReference>
<dbReference type="InterPro" id="IPR050309">
    <property type="entry name" value="Type-B_Carboxylest/Lipase"/>
</dbReference>
<feature type="region of interest" description="Disordered" evidence="4">
    <location>
        <begin position="70"/>
        <end position="95"/>
    </location>
</feature>
<name>A0A0C9V5Y6_9AGAM</name>
<dbReference type="OrthoDB" id="408631at2759"/>
<dbReference type="SUPFAM" id="SSF53474">
    <property type="entry name" value="alpha/beta-Hydrolases"/>
    <property type="match status" value="1"/>
</dbReference>
<feature type="domain" description="Carboxylesterase type B" evidence="5">
    <location>
        <begin position="30"/>
        <end position="368"/>
    </location>
</feature>
<dbReference type="GO" id="GO:0016787">
    <property type="term" value="F:hydrolase activity"/>
    <property type="evidence" value="ECO:0007669"/>
    <property type="project" value="UniProtKB-KW"/>
</dbReference>
<evidence type="ECO:0000256" key="2">
    <source>
        <dbReference type="ARBA" id="ARBA00022801"/>
    </source>
</evidence>
<dbReference type="Pfam" id="PF00135">
    <property type="entry name" value="COesterase"/>
    <property type="match status" value="1"/>
</dbReference>
<proteinExistence type="inferred from homology"/>
<dbReference type="PANTHER" id="PTHR11559">
    <property type="entry name" value="CARBOXYLESTERASE"/>
    <property type="match status" value="1"/>
</dbReference>
<evidence type="ECO:0000256" key="1">
    <source>
        <dbReference type="ARBA" id="ARBA00005964"/>
    </source>
</evidence>
<evidence type="ECO:0000256" key="4">
    <source>
        <dbReference type="SAM" id="MobiDB-lite"/>
    </source>
</evidence>
<dbReference type="InterPro" id="IPR002018">
    <property type="entry name" value="CarbesteraseB"/>
</dbReference>
<dbReference type="InterPro" id="IPR019826">
    <property type="entry name" value="Carboxylesterase_B_AS"/>
</dbReference>
<feature type="signal peptide" evidence="3">
    <location>
        <begin position="1"/>
        <end position="20"/>
    </location>
</feature>
<accession>A0A0C9V5Y6</accession>
<dbReference type="PROSITE" id="PS00941">
    <property type="entry name" value="CARBOXYLESTERASE_B_2"/>
    <property type="match status" value="1"/>
</dbReference>
<dbReference type="EC" id="3.1.1.-" evidence="3"/>
<protein>
    <recommendedName>
        <fullName evidence="3">Carboxylic ester hydrolase</fullName>
        <ecNumber evidence="3">3.1.1.-</ecNumber>
    </recommendedName>
</protein>
<feature type="chain" id="PRO_5005112112" description="Carboxylic ester hydrolase" evidence="3">
    <location>
        <begin position="21"/>
        <end position="536"/>
    </location>
</feature>
<keyword evidence="7" id="KW-1185">Reference proteome</keyword>
<feature type="compositionally biased region" description="Polar residues" evidence="4">
    <location>
        <begin position="77"/>
        <end position="95"/>
    </location>
</feature>
<evidence type="ECO:0000313" key="7">
    <source>
        <dbReference type="Proteomes" id="UP000053820"/>
    </source>
</evidence>
<dbReference type="Gene3D" id="3.40.50.1820">
    <property type="entry name" value="alpha/beta hydrolase"/>
    <property type="match status" value="1"/>
</dbReference>
<keyword evidence="2 3" id="KW-0378">Hydrolase</keyword>
<dbReference type="EMBL" id="KN839866">
    <property type="protein sequence ID" value="KIJ61014.1"/>
    <property type="molecule type" value="Genomic_DNA"/>
</dbReference>
<dbReference type="Proteomes" id="UP000053820">
    <property type="component" value="Unassembled WGS sequence"/>
</dbReference>
<evidence type="ECO:0000313" key="6">
    <source>
        <dbReference type="EMBL" id="KIJ61014.1"/>
    </source>
</evidence>
<dbReference type="ESTHER" id="9homo-a0a0c9v5y6">
    <property type="family name" value="Fungal_carboxylesterase_lipase"/>
</dbReference>
<organism evidence="6 7">
    <name type="scientific">Hydnomerulius pinastri MD-312</name>
    <dbReference type="NCBI Taxonomy" id="994086"/>
    <lineage>
        <taxon>Eukaryota</taxon>
        <taxon>Fungi</taxon>
        <taxon>Dikarya</taxon>
        <taxon>Basidiomycota</taxon>
        <taxon>Agaricomycotina</taxon>
        <taxon>Agaricomycetes</taxon>
        <taxon>Agaricomycetidae</taxon>
        <taxon>Boletales</taxon>
        <taxon>Boletales incertae sedis</taxon>
        <taxon>Leucogyrophana</taxon>
    </lineage>
</organism>
<dbReference type="AlphaFoldDB" id="A0A0C9V5Y6"/>
<dbReference type="HOGENOM" id="CLU_006586_10_5_1"/>
<evidence type="ECO:0000256" key="3">
    <source>
        <dbReference type="RuleBase" id="RU361235"/>
    </source>
</evidence>
<gene>
    <name evidence="6" type="ORF">HYDPIDRAFT_116533</name>
</gene>
<keyword evidence="3" id="KW-0732">Signal</keyword>